<proteinExistence type="predicted"/>
<name>A0A665UWU4_ECHNA</name>
<evidence type="ECO:0000313" key="1">
    <source>
        <dbReference type="Ensembl" id="ENSENLP00000023891.1"/>
    </source>
</evidence>
<protein>
    <submittedName>
        <fullName evidence="1">Uncharacterized protein</fullName>
    </submittedName>
</protein>
<accession>A0A665UWU4</accession>
<reference evidence="1" key="1">
    <citation type="submission" date="2021-04" db="EMBL/GenBank/DDBJ databases">
        <authorList>
            <consortium name="Wellcome Sanger Institute Data Sharing"/>
        </authorList>
    </citation>
    <scope>NUCLEOTIDE SEQUENCE [LARGE SCALE GENOMIC DNA]</scope>
</reference>
<organism evidence="1 2">
    <name type="scientific">Echeneis naucrates</name>
    <name type="common">Live sharksucker</name>
    <dbReference type="NCBI Taxonomy" id="173247"/>
    <lineage>
        <taxon>Eukaryota</taxon>
        <taxon>Metazoa</taxon>
        <taxon>Chordata</taxon>
        <taxon>Craniata</taxon>
        <taxon>Vertebrata</taxon>
        <taxon>Euteleostomi</taxon>
        <taxon>Actinopterygii</taxon>
        <taxon>Neopterygii</taxon>
        <taxon>Teleostei</taxon>
        <taxon>Neoteleostei</taxon>
        <taxon>Acanthomorphata</taxon>
        <taxon>Carangaria</taxon>
        <taxon>Carangiformes</taxon>
        <taxon>Echeneidae</taxon>
        <taxon>Echeneis</taxon>
    </lineage>
</organism>
<reference evidence="1" key="2">
    <citation type="submission" date="2025-08" db="UniProtKB">
        <authorList>
            <consortium name="Ensembl"/>
        </authorList>
    </citation>
    <scope>IDENTIFICATION</scope>
</reference>
<dbReference type="AlphaFoldDB" id="A0A665UWU4"/>
<reference evidence="1" key="3">
    <citation type="submission" date="2025-09" db="UniProtKB">
        <authorList>
            <consortium name="Ensembl"/>
        </authorList>
    </citation>
    <scope>IDENTIFICATION</scope>
</reference>
<dbReference type="InParanoid" id="A0A665UWU4"/>
<dbReference type="Ensembl" id="ENSENLT00000024675.1">
    <property type="protein sequence ID" value="ENSENLP00000023891.1"/>
    <property type="gene ID" value="ENSENLG00000010824.1"/>
</dbReference>
<keyword evidence="2" id="KW-1185">Reference proteome</keyword>
<evidence type="ECO:0000313" key="2">
    <source>
        <dbReference type="Proteomes" id="UP000472264"/>
    </source>
</evidence>
<sequence>MKAPIYASTAGCLLTIRVWEGYLSCPAALLVHTGQTQMDWLLRGKSSCPETIEDGSNIAISLEKPRGHKRVGVPLCSKICFAYRYFTCLTFTVLNKNLGGTPL</sequence>
<dbReference type="Proteomes" id="UP000472264">
    <property type="component" value="Chromosome 16"/>
</dbReference>